<dbReference type="PANTHER" id="PTHR10127">
    <property type="entry name" value="DISCOIDIN, CUB, EGF, LAMININ , AND ZINC METALLOPROTEASE DOMAIN CONTAINING"/>
    <property type="match status" value="1"/>
</dbReference>
<dbReference type="Gene3D" id="1.10.10.1940">
    <property type="match status" value="2"/>
</dbReference>
<proteinExistence type="predicted"/>
<evidence type="ECO:0000256" key="9">
    <source>
        <dbReference type="ARBA" id="ARBA00023157"/>
    </source>
</evidence>
<feature type="domain" description="ShKT" evidence="15">
    <location>
        <begin position="341"/>
        <end position="378"/>
    </location>
</feature>
<evidence type="ECO:0000256" key="11">
    <source>
        <dbReference type="PROSITE-ProRule" id="PRU01005"/>
    </source>
</evidence>
<evidence type="ECO:0000256" key="1">
    <source>
        <dbReference type="ARBA" id="ARBA00002657"/>
    </source>
</evidence>
<dbReference type="InterPro" id="IPR006026">
    <property type="entry name" value="Peptidase_Metallo"/>
</dbReference>
<sequence>MRLIFGLVILALAAVSIESRSAGTRKTVTKNEFFDKNIPDGETSLNTEDFENAKKLPKESEQAPKESEQAPNRAKRSTVDRTAMENPTMFEGDIANKGLNKSTIYRFMGQANPNEPSGAMRNAIKGAYARWPGAVIPYTISTQYSSGARSIIADAMNQFALSSCIKIIPRTTQTDYIHIMPDDGCYSYVGKNGGRQVLSLDDGCIDRGVIMHELMHAVGFFHEQSRPDRDQYVEIVLANIKDGYADQFEKYSLNQVDYLGQPYDYYSIMHYGPRTFSKNGQDTIRPVASARAQGITLGNRNVFSAIDIKELNLIAQCSGSGVVTTPTTTTRTTTRAPATSCVDQDTNCQLYASSNFCTVSSPYYTYMTSNCRRSCGFCPGTGPCVDTETRCALWQQSNFCSNPYYTVELRRQLCARTCGLC</sequence>
<dbReference type="SMART" id="SM00254">
    <property type="entry name" value="ShKT"/>
    <property type="match status" value="2"/>
</dbReference>
<feature type="binding site" evidence="12">
    <location>
        <position position="216"/>
    </location>
    <ligand>
        <name>Zn(2+)</name>
        <dbReference type="ChEBI" id="CHEBI:29105"/>
        <note>catalytic</note>
    </ligand>
</feature>
<dbReference type="Pfam" id="PF01549">
    <property type="entry name" value="ShK"/>
    <property type="match status" value="2"/>
</dbReference>
<evidence type="ECO:0000256" key="2">
    <source>
        <dbReference type="ARBA" id="ARBA00022670"/>
    </source>
</evidence>
<evidence type="ECO:0000256" key="8">
    <source>
        <dbReference type="ARBA" id="ARBA00023145"/>
    </source>
</evidence>
<evidence type="ECO:0000256" key="7">
    <source>
        <dbReference type="ARBA" id="ARBA00023049"/>
    </source>
</evidence>
<dbReference type="InterPro" id="IPR003582">
    <property type="entry name" value="ShKT_dom"/>
</dbReference>
<evidence type="ECO:0000256" key="10">
    <source>
        <dbReference type="ARBA" id="ARBA00023180"/>
    </source>
</evidence>
<dbReference type="Gene3D" id="3.40.390.10">
    <property type="entry name" value="Collagenase (Catalytic Domain)"/>
    <property type="match status" value="1"/>
</dbReference>
<dbReference type="PROSITE" id="PS51864">
    <property type="entry name" value="ASTACIN"/>
    <property type="match status" value="1"/>
</dbReference>
<feature type="binding site" evidence="12">
    <location>
        <position position="222"/>
    </location>
    <ligand>
        <name>Zn(2+)</name>
        <dbReference type="ChEBI" id="CHEBI:29105"/>
        <note>catalytic</note>
    </ligand>
</feature>
<keyword evidence="10" id="KW-0325">Glycoprotein</keyword>
<keyword evidence="5 12" id="KW-0378">Hydrolase</keyword>
<dbReference type="CDD" id="cd04280">
    <property type="entry name" value="ZnMc_astacin_like"/>
    <property type="match status" value="1"/>
</dbReference>
<evidence type="ECO:0000256" key="4">
    <source>
        <dbReference type="ARBA" id="ARBA00022729"/>
    </source>
</evidence>
<evidence type="ECO:0000256" key="3">
    <source>
        <dbReference type="ARBA" id="ARBA00022723"/>
    </source>
</evidence>
<name>A0A914XBG8_9BILA</name>
<feature type="active site" evidence="12">
    <location>
        <position position="213"/>
    </location>
</feature>
<evidence type="ECO:0000256" key="12">
    <source>
        <dbReference type="PROSITE-ProRule" id="PRU01211"/>
    </source>
</evidence>
<evidence type="ECO:0000259" key="15">
    <source>
        <dbReference type="PROSITE" id="PS51670"/>
    </source>
</evidence>
<comment type="caution">
    <text evidence="11">Lacks conserved residue(s) required for the propagation of feature annotation.</text>
</comment>
<organism evidence="17 18">
    <name type="scientific">Plectus sambesii</name>
    <dbReference type="NCBI Taxonomy" id="2011161"/>
    <lineage>
        <taxon>Eukaryota</taxon>
        <taxon>Metazoa</taxon>
        <taxon>Ecdysozoa</taxon>
        <taxon>Nematoda</taxon>
        <taxon>Chromadorea</taxon>
        <taxon>Plectida</taxon>
        <taxon>Plectina</taxon>
        <taxon>Plectoidea</taxon>
        <taxon>Plectidae</taxon>
        <taxon>Plectus</taxon>
    </lineage>
</organism>
<feature type="chain" id="PRO_5038166163" description="Metalloendopeptidase" evidence="13">
    <location>
        <begin position="20"/>
        <end position="421"/>
    </location>
</feature>
<comment type="function">
    <text evidence="1">Metalloprotease.</text>
</comment>
<feature type="domain" description="ShKT" evidence="15">
    <location>
        <begin position="384"/>
        <end position="421"/>
    </location>
</feature>
<dbReference type="SUPFAM" id="SSF55486">
    <property type="entry name" value="Metalloproteases ('zincins'), catalytic domain"/>
    <property type="match status" value="1"/>
</dbReference>
<feature type="binding site" evidence="12">
    <location>
        <position position="212"/>
    </location>
    <ligand>
        <name>Zn(2+)</name>
        <dbReference type="ChEBI" id="CHEBI:29105"/>
        <note>catalytic</note>
    </ligand>
</feature>
<dbReference type="Proteomes" id="UP000887566">
    <property type="component" value="Unplaced"/>
</dbReference>
<feature type="compositionally biased region" description="Basic and acidic residues" evidence="14">
    <location>
        <begin position="54"/>
        <end position="68"/>
    </location>
</feature>
<reference evidence="18" key="1">
    <citation type="submission" date="2022-11" db="UniProtKB">
        <authorList>
            <consortium name="WormBaseParasite"/>
        </authorList>
    </citation>
    <scope>IDENTIFICATION</scope>
</reference>
<evidence type="ECO:0000259" key="16">
    <source>
        <dbReference type="PROSITE" id="PS51864"/>
    </source>
</evidence>
<dbReference type="PANTHER" id="PTHR10127:SF890">
    <property type="entry name" value="ZINC METALLOPROTEINASE NAS-13"/>
    <property type="match status" value="1"/>
</dbReference>
<feature type="domain" description="Peptidase M12A" evidence="16">
    <location>
        <begin position="122"/>
        <end position="318"/>
    </location>
</feature>
<dbReference type="WBParaSite" id="PSAMB.scaffold766size41716.g8592.t1">
    <property type="protein sequence ID" value="PSAMB.scaffold766size41716.g8592.t1"/>
    <property type="gene ID" value="PSAMB.scaffold766size41716.g8592"/>
</dbReference>
<dbReference type="Pfam" id="PF01400">
    <property type="entry name" value="Astacin"/>
    <property type="match status" value="1"/>
</dbReference>
<dbReference type="SMART" id="SM00235">
    <property type="entry name" value="ZnMc"/>
    <property type="match status" value="1"/>
</dbReference>
<evidence type="ECO:0000313" key="18">
    <source>
        <dbReference type="WBParaSite" id="PSAMB.scaffold766size41716.g8592.t1"/>
    </source>
</evidence>
<protein>
    <recommendedName>
        <fullName evidence="13">Metalloendopeptidase</fullName>
        <ecNumber evidence="13">3.4.24.-</ecNumber>
    </recommendedName>
</protein>
<keyword evidence="6 12" id="KW-0862">Zinc</keyword>
<dbReference type="InterPro" id="IPR001506">
    <property type="entry name" value="Peptidase_M12A"/>
</dbReference>
<dbReference type="InterPro" id="IPR034035">
    <property type="entry name" value="Astacin-like_dom"/>
</dbReference>
<keyword evidence="8" id="KW-0865">Zymogen</keyword>
<evidence type="ECO:0000256" key="13">
    <source>
        <dbReference type="RuleBase" id="RU361183"/>
    </source>
</evidence>
<keyword evidence="4 13" id="KW-0732">Signal</keyword>
<keyword evidence="17" id="KW-1185">Reference proteome</keyword>
<dbReference type="GO" id="GO:0004222">
    <property type="term" value="F:metalloendopeptidase activity"/>
    <property type="evidence" value="ECO:0007669"/>
    <property type="project" value="UniProtKB-UniRule"/>
</dbReference>
<keyword evidence="9" id="KW-1015">Disulfide bond</keyword>
<dbReference type="GO" id="GO:0006508">
    <property type="term" value="P:proteolysis"/>
    <property type="evidence" value="ECO:0007669"/>
    <property type="project" value="UniProtKB-KW"/>
</dbReference>
<evidence type="ECO:0000313" key="17">
    <source>
        <dbReference type="Proteomes" id="UP000887566"/>
    </source>
</evidence>
<dbReference type="PROSITE" id="PS51670">
    <property type="entry name" value="SHKT"/>
    <property type="match status" value="2"/>
</dbReference>
<keyword evidence="3 12" id="KW-0479">Metal-binding</keyword>
<evidence type="ECO:0000256" key="14">
    <source>
        <dbReference type="SAM" id="MobiDB-lite"/>
    </source>
</evidence>
<dbReference type="GO" id="GO:0008270">
    <property type="term" value="F:zinc ion binding"/>
    <property type="evidence" value="ECO:0007669"/>
    <property type="project" value="UniProtKB-UniRule"/>
</dbReference>
<keyword evidence="7 12" id="KW-0482">Metalloprotease</keyword>
<feature type="signal peptide" evidence="13">
    <location>
        <begin position="1"/>
        <end position="19"/>
    </location>
</feature>
<dbReference type="PRINTS" id="PR00480">
    <property type="entry name" value="ASTACIN"/>
</dbReference>
<dbReference type="AlphaFoldDB" id="A0A914XBG8"/>
<dbReference type="InterPro" id="IPR024079">
    <property type="entry name" value="MetalloPept_cat_dom_sf"/>
</dbReference>
<dbReference type="EC" id="3.4.24.-" evidence="13"/>
<dbReference type="FunFam" id="3.40.390.10:FF:000015">
    <property type="entry name" value="Meprin A subunit"/>
    <property type="match status" value="1"/>
</dbReference>
<keyword evidence="2 12" id="KW-0645">Protease</keyword>
<accession>A0A914XBG8</accession>
<comment type="cofactor">
    <cofactor evidence="12 13">
        <name>Zn(2+)</name>
        <dbReference type="ChEBI" id="CHEBI:29105"/>
    </cofactor>
    <text evidence="12 13">Binds 1 zinc ion per subunit.</text>
</comment>
<evidence type="ECO:0000256" key="5">
    <source>
        <dbReference type="ARBA" id="ARBA00022801"/>
    </source>
</evidence>
<evidence type="ECO:0000256" key="6">
    <source>
        <dbReference type="ARBA" id="ARBA00022833"/>
    </source>
</evidence>
<feature type="region of interest" description="Disordered" evidence="14">
    <location>
        <begin position="54"/>
        <end position="87"/>
    </location>
</feature>